<organism evidence="1 2">
    <name type="scientific">Staphylococcus nepalensis</name>
    <dbReference type="NCBI Taxonomy" id="214473"/>
    <lineage>
        <taxon>Bacteria</taxon>
        <taxon>Bacillati</taxon>
        <taxon>Bacillota</taxon>
        <taxon>Bacilli</taxon>
        <taxon>Bacillales</taxon>
        <taxon>Staphylococcaceae</taxon>
        <taxon>Staphylococcus</taxon>
    </lineage>
</organism>
<dbReference type="EMBL" id="PZHR01000009">
    <property type="protein sequence ID" value="PTK60159.1"/>
    <property type="molecule type" value="Genomic_DNA"/>
</dbReference>
<protein>
    <submittedName>
        <fullName evidence="1">Uncharacterized protein</fullName>
    </submittedName>
</protein>
<gene>
    <name evidence="1" type="ORF">BUZ61_03085</name>
</gene>
<dbReference type="AlphaFoldDB" id="A0A2T4SCU0"/>
<dbReference type="OrthoDB" id="2400414at2"/>
<evidence type="ECO:0000313" key="2">
    <source>
        <dbReference type="Proteomes" id="UP000240400"/>
    </source>
</evidence>
<proteinExistence type="predicted"/>
<comment type="caution">
    <text evidence="1">The sequence shown here is derived from an EMBL/GenBank/DDBJ whole genome shotgun (WGS) entry which is preliminary data.</text>
</comment>
<accession>A0A2T4SCU0</accession>
<evidence type="ECO:0000313" key="1">
    <source>
        <dbReference type="EMBL" id="PTK60159.1"/>
    </source>
</evidence>
<sequence>MKIEKCIEDFITSIIQRDVQRFCNLLCAKDLETLRKKLYTNDTYQSINKYIKNSYLAKIFHFITPNYSYEYFKHKNKYMVKYYFSDSKAYLKSEFNFVQEENNTLISIDLAKIQVKSFNIRD</sequence>
<name>A0A2T4SCU0_9STAP</name>
<dbReference type="Proteomes" id="UP000240400">
    <property type="component" value="Unassembled WGS sequence"/>
</dbReference>
<reference evidence="1 2" key="1">
    <citation type="journal article" date="2016" name="Front. Microbiol.">
        <title>Comprehensive Phylogenetic Analysis of Bovine Non-aureus Staphylococci Species Based on Whole-Genome Sequencing.</title>
        <authorList>
            <person name="Naushad S."/>
            <person name="Barkema H.W."/>
            <person name="Luby C."/>
            <person name="Condas L.A."/>
            <person name="Nobrega D.B."/>
            <person name="Carson D.A."/>
            <person name="De Buck J."/>
        </authorList>
    </citation>
    <scope>NUCLEOTIDE SEQUENCE [LARGE SCALE GENOMIC DNA]</scope>
    <source>
        <strain evidence="1 2">SNUC 4337</strain>
    </source>
</reference>
<dbReference type="RefSeq" id="WP_107644021.1">
    <property type="nucleotide sequence ID" value="NZ_PZHR01000009.1"/>
</dbReference>